<protein>
    <submittedName>
        <fullName evidence="1">Uncharacterized protein</fullName>
    </submittedName>
</protein>
<dbReference type="Proteomes" id="UP001370590">
    <property type="component" value="Unassembled WGS sequence"/>
</dbReference>
<dbReference type="Gene3D" id="3.40.50.80">
    <property type="entry name" value="Nucleotide-binding domain of ferredoxin-NADP reductase (FNR) module"/>
    <property type="match status" value="1"/>
</dbReference>
<reference evidence="1 2" key="1">
    <citation type="submission" date="2023-10" db="EMBL/GenBank/DDBJ databases">
        <title>Nicoliella lavandulae sp. nov. isolated from Lavandula angustifolia flowers.</title>
        <authorList>
            <person name="Alcantara C."/>
            <person name="Zuniga M."/>
            <person name="Landete J.M."/>
            <person name="Monedero V."/>
        </authorList>
    </citation>
    <scope>NUCLEOTIDE SEQUENCE [LARGE SCALE GENOMIC DNA]</scope>
    <source>
        <strain evidence="1 2">Es01</strain>
    </source>
</reference>
<gene>
    <name evidence="1" type="ORF">R4146_06915</name>
</gene>
<dbReference type="RefSeq" id="WP_339960728.1">
    <property type="nucleotide sequence ID" value="NZ_JAWMWH010000003.1"/>
</dbReference>
<organism evidence="1 2">
    <name type="scientific">Nicoliella lavandulae</name>
    <dbReference type="NCBI Taxonomy" id="3082954"/>
    <lineage>
        <taxon>Bacteria</taxon>
        <taxon>Bacillati</taxon>
        <taxon>Bacillota</taxon>
        <taxon>Bacilli</taxon>
        <taxon>Lactobacillales</taxon>
        <taxon>Lactobacillaceae</taxon>
        <taxon>Nicoliella</taxon>
    </lineage>
</organism>
<evidence type="ECO:0000313" key="2">
    <source>
        <dbReference type="Proteomes" id="UP001370590"/>
    </source>
</evidence>
<dbReference type="SUPFAM" id="SSF52343">
    <property type="entry name" value="Ferredoxin reductase-like, C-terminal NADP-linked domain"/>
    <property type="match status" value="1"/>
</dbReference>
<evidence type="ECO:0000313" key="1">
    <source>
        <dbReference type="EMBL" id="MEJ6400873.1"/>
    </source>
</evidence>
<name>A0ABU8SN59_9LACO</name>
<proteinExistence type="predicted"/>
<comment type="caution">
    <text evidence="1">The sequence shown here is derived from an EMBL/GenBank/DDBJ whole genome shotgun (WGS) entry which is preliminary data.</text>
</comment>
<dbReference type="InterPro" id="IPR039261">
    <property type="entry name" value="FNR_nucleotide-bd"/>
</dbReference>
<accession>A0ABU8SN59</accession>
<sequence length="99" mass="11613">MSIVDGNPNVDTTVFYNASNENNLLYPDKFHQWQTRNNFKSYRQIGRFSDNEIAEHLPVDKDKTVVLIGGPDKMGSHWIKALKQMGIERSQIYYEKFSW</sequence>
<keyword evidence="2" id="KW-1185">Reference proteome</keyword>
<dbReference type="EMBL" id="JAWMWH010000003">
    <property type="protein sequence ID" value="MEJ6400873.1"/>
    <property type="molecule type" value="Genomic_DNA"/>
</dbReference>